<name>A0ABR4CSB3_9HELO</name>
<gene>
    <name evidence="1" type="ORF">VTL71DRAFT_11591</name>
</gene>
<evidence type="ECO:0000313" key="2">
    <source>
        <dbReference type="Proteomes" id="UP001595075"/>
    </source>
</evidence>
<organism evidence="1 2">
    <name type="scientific">Oculimacula yallundae</name>
    <dbReference type="NCBI Taxonomy" id="86028"/>
    <lineage>
        <taxon>Eukaryota</taxon>
        <taxon>Fungi</taxon>
        <taxon>Dikarya</taxon>
        <taxon>Ascomycota</taxon>
        <taxon>Pezizomycotina</taxon>
        <taxon>Leotiomycetes</taxon>
        <taxon>Helotiales</taxon>
        <taxon>Ploettnerulaceae</taxon>
        <taxon>Oculimacula</taxon>
    </lineage>
</organism>
<protein>
    <submittedName>
        <fullName evidence="1">Uncharacterized protein</fullName>
    </submittedName>
</protein>
<reference evidence="1 2" key="1">
    <citation type="journal article" date="2024" name="Commun. Biol.">
        <title>Comparative genomic analysis of thermophilic fungi reveals convergent evolutionary adaptations and gene losses.</title>
        <authorList>
            <person name="Steindorff A.S."/>
            <person name="Aguilar-Pontes M.V."/>
            <person name="Robinson A.J."/>
            <person name="Andreopoulos B."/>
            <person name="LaButti K."/>
            <person name="Kuo A."/>
            <person name="Mondo S."/>
            <person name="Riley R."/>
            <person name="Otillar R."/>
            <person name="Haridas S."/>
            <person name="Lipzen A."/>
            <person name="Grimwood J."/>
            <person name="Schmutz J."/>
            <person name="Clum A."/>
            <person name="Reid I.D."/>
            <person name="Moisan M.C."/>
            <person name="Butler G."/>
            <person name="Nguyen T.T.M."/>
            <person name="Dewar K."/>
            <person name="Conant G."/>
            <person name="Drula E."/>
            <person name="Henrissat B."/>
            <person name="Hansel C."/>
            <person name="Singer S."/>
            <person name="Hutchinson M.I."/>
            <person name="de Vries R.P."/>
            <person name="Natvig D.O."/>
            <person name="Powell A.J."/>
            <person name="Tsang A."/>
            <person name="Grigoriev I.V."/>
        </authorList>
    </citation>
    <scope>NUCLEOTIDE SEQUENCE [LARGE SCALE GENOMIC DNA]</scope>
    <source>
        <strain evidence="1 2">CBS 494.80</strain>
    </source>
</reference>
<proteinExistence type="predicted"/>
<keyword evidence="2" id="KW-1185">Reference proteome</keyword>
<dbReference type="EMBL" id="JAZHXI010000004">
    <property type="protein sequence ID" value="KAL2072248.1"/>
    <property type="molecule type" value="Genomic_DNA"/>
</dbReference>
<sequence>MGFGRSVCCVLTGTSKAATGRFYLGAGNMLLNLIRVVPVCWYLTLTVVTHCSFDLASLLLAENTHSGNLIIA</sequence>
<evidence type="ECO:0000313" key="1">
    <source>
        <dbReference type="EMBL" id="KAL2072248.1"/>
    </source>
</evidence>
<dbReference type="Proteomes" id="UP001595075">
    <property type="component" value="Unassembled WGS sequence"/>
</dbReference>
<comment type="caution">
    <text evidence="1">The sequence shown here is derived from an EMBL/GenBank/DDBJ whole genome shotgun (WGS) entry which is preliminary data.</text>
</comment>
<accession>A0ABR4CSB3</accession>